<proteinExistence type="predicted"/>
<accession>A0A345YJL1</accession>
<keyword evidence="1" id="KW-0472">Membrane</keyword>
<dbReference type="OrthoDB" id="9841455at2"/>
<sequence length="183" mass="19753">MSSVLVGIIAVILFIGLAIVSSLYLGGQFNTASAKSQALEMTNKASQLNQATALYWTEQGRPVVARSSVRSLLEKGYLKKVPVNPYIDRGGAPFRMLFSGDVYSANYYADVIIVDMGQDEDAKEVCSAINRQASHSGTIPEIDVSEGARVSAMTEAPTGCFQMHDVGIYGEAGPHSYIMYSRL</sequence>
<reference evidence="2 3" key="1">
    <citation type="submission" date="2018-07" db="EMBL/GenBank/DDBJ databases">
        <title>Genome sequence of Erythrobacter strain YH-07, an antagonistic bacterium isolated from Yellow Sea.</title>
        <authorList>
            <person name="Tang T."/>
            <person name="Liu Q."/>
            <person name="Sun X."/>
        </authorList>
    </citation>
    <scope>NUCLEOTIDE SEQUENCE [LARGE SCALE GENOMIC DNA]</scope>
    <source>
        <strain evidence="2 3">YH-07</strain>
        <plasmid evidence="2 3">unnamed</plasmid>
    </source>
</reference>
<organism evidence="2 3">
    <name type="scientific">Erythrobacter aureus</name>
    <dbReference type="NCBI Taxonomy" id="2182384"/>
    <lineage>
        <taxon>Bacteria</taxon>
        <taxon>Pseudomonadati</taxon>
        <taxon>Pseudomonadota</taxon>
        <taxon>Alphaproteobacteria</taxon>
        <taxon>Sphingomonadales</taxon>
        <taxon>Erythrobacteraceae</taxon>
        <taxon>Erythrobacter/Porphyrobacter group</taxon>
        <taxon>Erythrobacter</taxon>
    </lineage>
</organism>
<evidence type="ECO:0000313" key="3">
    <source>
        <dbReference type="Proteomes" id="UP000254508"/>
    </source>
</evidence>
<evidence type="ECO:0000256" key="1">
    <source>
        <dbReference type="SAM" id="Phobius"/>
    </source>
</evidence>
<gene>
    <name evidence="2" type="ORF">DVR09_16810</name>
</gene>
<dbReference type="EMBL" id="CP031358">
    <property type="protein sequence ID" value="AXK44113.1"/>
    <property type="molecule type" value="Genomic_DNA"/>
</dbReference>
<protein>
    <submittedName>
        <fullName evidence="2">Uncharacterized protein</fullName>
    </submittedName>
</protein>
<dbReference type="Proteomes" id="UP000254508">
    <property type="component" value="Plasmid unnamed"/>
</dbReference>
<dbReference type="KEGG" id="err:DVR09_16810"/>
<evidence type="ECO:0000313" key="2">
    <source>
        <dbReference type="EMBL" id="AXK44113.1"/>
    </source>
</evidence>
<feature type="transmembrane region" description="Helical" evidence="1">
    <location>
        <begin position="6"/>
        <end position="26"/>
    </location>
</feature>
<dbReference type="AlphaFoldDB" id="A0A345YJL1"/>
<dbReference type="RefSeq" id="WP_115418426.1">
    <property type="nucleotide sequence ID" value="NZ_CP031358.1"/>
</dbReference>
<geneLocation type="plasmid" evidence="2 3">
    <name>unnamed</name>
</geneLocation>
<name>A0A345YJL1_9SPHN</name>
<keyword evidence="1" id="KW-1133">Transmembrane helix</keyword>
<keyword evidence="2" id="KW-0614">Plasmid</keyword>
<keyword evidence="1" id="KW-0812">Transmembrane</keyword>
<keyword evidence="3" id="KW-1185">Reference proteome</keyword>